<dbReference type="SUPFAM" id="SSF57716">
    <property type="entry name" value="Glucocorticoid receptor-like (DNA-binding domain)"/>
    <property type="match status" value="1"/>
</dbReference>
<sequence length="72" mass="8007">MADKADIAGDYIEQSLELALANQRNQTRATSTDPHCEECGAEIPAKRREALPGCPTCVDCQVLLEVRTRNYR</sequence>
<evidence type="ECO:0000313" key="6">
    <source>
        <dbReference type="EMBL" id="XAF55073.1"/>
    </source>
</evidence>
<keyword evidence="3" id="KW-0862">Zinc</keyword>
<reference evidence="6 7" key="1">
    <citation type="submission" date="2024-04" db="EMBL/GenBank/DDBJ databases">
        <title>Marinobacter sp. SBY-1.</title>
        <authorList>
            <person name="Pan C."/>
        </authorList>
    </citation>
    <scope>NUCLEOTIDE SEQUENCE [LARGE SCALE GENOMIC DNA]</scope>
    <source>
        <strain evidence="6 7">SBY-1</strain>
    </source>
</reference>
<dbReference type="PROSITE" id="PS01102">
    <property type="entry name" value="ZF_DKSA_1"/>
    <property type="match status" value="1"/>
</dbReference>
<feature type="domain" description="Zinc finger DksA/TraR C4-type" evidence="5">
    <location>
        <begin position="35"/>
        <end position="61"/>
    </location>
</feature>
<dbReference type="Gene3D" id="1.20.120.910">
    <property type="entry name" value="DksA, coiled-coil domain"/>
    <property type="match status" value="1"/>
</dbReference>
<dbReference type="InterPro" id="IPR020460">
    <property type="entry name" value="Znf_C4-type_bac"/>
</dbReference>
<organism evidence="6 7">
    <name type="scientific">Marinobacter alkaliphilus</name>
    <dbReference type="NCBI Taxonomy" id="254719"/>
    <lineage>
        <taxon>Bacteria</taxon>
        <taxon>Pseudomonadati</taxon>
        <taxon>Pseudomonadota</taxon>
        <taxon>Gammaproteobacteria</taxon>
        <taxon>Pseudomonadales</taxon>
        <taxon>Marinobacteraceae</taxon>
        <taxon>Marinobacter</taxon>
    </lineage>
</organism>
<dbReference type="PROSITE" id="PS51128">
    <property type="entry name" value="ZF_DKSA_2"/>
    <property type="match status" value="1"/>
</dbReference>
<dbReference type="Proteomes" id="UP001445268">
    <property type="component" value="Chromosome"/>
</dbReference>
<proteinExistence type="predicted"/>
<dbReference type="InterPro" id="IPR012783">
    <property type="entry name" value="Znf_C4_TraR"/>
</dbReference>
<evidence type="ECO:0000256" key="3">
    <source>
        <dbReference type="ARBA" id="ARBA00022833"/>
    </source>
</evidence>
<feature type="zinc finger region" description="dksA C4-type" evidence="4">
    <location>
        <begin position="36"/>
        <end position="60"/>
    </location>
</feature>
<keyword evidence="7" id="KW-1185">Reference proteome</keyword>
<dbReference type="PRINTS" id="PR00618">
    <property type="entry name" value="DKSAZNFINGER"/>
</dbReference>
<dbReference type="PANTHER" id="PTHR38777:SF1">
    <property type="entry name" value="DNAK SUPPRESSOR PROTEIN"/>
    <property type="match status" value="1"/>
</dbReference>
<evidence type="ECO:0000256" key="2">
    <source>
        <dbReference type="ARBA" id="ARBA00022771"/>
    </source>
</evidence>
<keyword evidence="2" id="KW-0863">Zinc-finger</keyword>
<dbReference type="EMBL" id="CP152380">
    <property type="protein sequence ID" value="XAF55073.1"/>
    <property type="molecule type" value="Genomic_DNA"/>
</dbReference>
<dbReference type="NCBIfam" id="TIGR02419">
    <property type="entry name" value="C4_traR_proteo"/>
    <property type="match status" value="1"/>
</dbReference>
<dbReference type="InterPro" id="IPR020458">
    <property type="entry name" value="Znf_DskA_TraR_CS"/>
</dbReference>
<accession>A0ABZ3E5V4</accession>
<dbReference type="PANTHER" id="PTHR38777">
    <property type="entry name" value="FELS-2 PROPHAGE PROTEIN"/>
    <property type="match status" value="1"/>
</dbReference>
<dbReference type="Pfam" id="PF01258">
    <property type="entry name" value="zf-dskA_traR"/>
    <property type="match status" value="1"/>
</dbReference>
<evidence type="ECO:0000256" key="4">
    <source>
        <dbReference type="PROSITE-ProRule" id="PRU00510"/>
    </source>
</evidence>
<evidence type="ECO:0000313" key="7">
    <source>
        <dbReference type="Proteomes" id="UP001445268"/>
    </source>
</evidence>
<dbReference type="InterPro" id="IPR000962">
    <property type="entry name" value="Znf_DskA_TraR"/>
</dbReference>
<dbReference type="RefSeq" id="WP_342632106.1">
    <property type="nucleotide sequence ID" value="NZ_CP152380.1"/>
</dbReference>
<evidence type="ECO:0000256" key="1">
    <source>
        <dbReference type="ARBA" id="ARBA00022723"/>
    </source>
</evidence>
<protein>
    <submittedName>
        <fullName evidence="6">TraR/DksA family transcriptional regulator</fullName>
    </submittedName>
</protein>
<keyword evidence="1" id="KW-0479">Metal-binding</keyword>
<gene>
    <name evidence="6" type="ORF">AAGT77_05870</name>
</gene>
<name>A0ABZ3E5V4_9GAMM</name>
<evidence type="ECO:0000259" key="5">
    <source>
        <dbReference type="Pfam" id="PF01258"/>
    </source>
</evidence>